<accession>A0ABQ7WLA9</accession>
<evidence type="ECO:0000313" key="4">
    <source>
        <dbReference type="Proteomes" id="UP000826656"/>
    </source>
</evidence>
<dbReference type="PANTHER" id="PTHR10492">
    <property type="match status" value="1"/>
</dbReference>
<keyword evidence="1" id="KW-0233">DNA recombination</keyword>
<protein>
    <recommendedName>
        <fullName evidence="1">ATP-dependent DNA helicase</fullName>
        <ecNumber evidence="1">5.6.2.3</ecNumber>
    </recommendedName>
</protein>
<proteinExistence type="inferred from homology"/>
<comment type="caution">
    <text evidence="3">The sequence shown here is derived from an EMBL/GenBank/DDBJ whole genome shotgun (WGS) entry which is preliminary data.</text>
</comment>
<keyword evidence="1" id="KW-0378">Hydrolase</keyword>
<keyword evidence="1" id="KW-0234">DNA repair</keyword>
<feature type="domain" description="DNA helicase Pif1-like DEAD-box helicase" evidence="2">
    <location>
        <begin position="1"/>
        <end position="92"/>
    </location>
</feature>
<comment type="similarity">
    <text evidence="1">Belongs to the helicase family.</text>
</comment>
<dbReference type="Pfam" id="PF05970">
    <property type="entry name" value="PIF1"/>
    <property type="match status" value="1"/>
</dbReference>
<reference evidence="3 4" key="1">
    <citation type="journal article" date="2021" name="bioRxiv">
        <title>Chromosome-scale and haplotype-resolved genome assembly of a tetraploid potato cultivar.</title>
        <authorList>
            <person name="Sun H."/>
            <person name="Jiao W.-B."/>
            <person name="Krause K."/>
            <person name="Campoy J.A."/>
            <person name="Goel M."/>
            <person name="Folz-Donahue K."/>
            <person name="Kukat C."/>
            <person name="Huettel B."/>
            <person name="Schneeberger K."/>
        </authorList>
    </citation>
    <scope>NUCLEOTIDE SEQUENCE [LARGE SCALE GENOMIC DNA]</scope>
    <source>
        <strain evidence="3">SolTubOtavaFocal</strain>
        <tissue evidence="3">Leaves</tissue>
    </source>
</reference>
<comment type="catalytic activity">
    <reaction evidence="1">
        <text>ATP + H2O = ADP + phosphate + H(+)</text>
        <dbReference type="Rhea" id="RHEA:13065"/>
        <dbReference type="ChEBI" id="CHEBI:15377"/>
        <dbReference type="ChEBI" id="CHEBI:15378"/>
        <dbReference type="ChEBI" id="CHEBI:30616"/>
        <dbReference type="ChEBI" id="CHEBI:43474"/>
        <dbReference type="ChEBI" id="CHEBI:456216"/>
        <dbReference type="EC" id="5.6.2.3"/>
    </reaction>
</comment>
<dbReference type="EC" id="5.6.2.3" evidence="1"/>
<dbReference type="SUPFAM" id="SSF52540">
    <property type="entry name" value="P-loop containing nucleoside triphosphate hydrolases"/>
    <property type="match status" value="1"/>
</dbReference>
<dbReference type="PANTHER" id="PTHR10492:SF101">
    <property type="entry name" value="ATP-DEPENDENT DNA HELICASE"/>
    <property type="match status" value="1"/>
</dbReference>
<organism evidence="3 4">
    <name type="scientific">Solanum tuberosum</name>
    <name type="common">Potato</name>
    <dbReference type="NCBI Taxonomy" id="4113"/>
    <lineage>
        <taxon>Eukaryota</taxon>
        <taxon>Viridiplantae</taxon>
        <taxon>Streptophyta</taxon>
        <taxon>Embryophyta</taxon>
        <taxon>Tracheophyta</taxon>
        <taxon>Spermatophyta</taxon>
        <taxon>Magnoliopsida</taxon>
        <taxon>eudicotyledons</taxon>
        <taxon>Gunneridae</taxon>
        <taxon>Pentapetalae</taxon>
        <taxon>asterids</taxon>
        <taxon>lamiids</taxon>
        <taxon>Solanales</taxon>
        <taxon>Solanaceae</taxon>
        <taxon>Solanoideae</taxon>
        <taxon>Solaneae</taxon>
        <taxon>Solanum</taxon>
    </lineage>
</organism>
<dbReference type="EMBL" id="JAIVGD010000001">
    <property type="protein sequence ID" value="KAH0781488.1"/>
    <property type="molecule type" value="Genomic_DNA"/>
</dbReference>
<gene>
    <name evidence="3" type="ORF">KY290_001086</name>
</gene>
<dbReference type="InterPro" id="IPR010285">
    <property type="entry name" value="DNA_helicase_pif1-like_DEAD"/>
</dbReference>
<keyword evidence="1" id="KW-0227">DNA damage</keyword>
<sequence>MENIYCFEDLDKTLRDILRDRYENSLDMPFEGLTIICGGDFKQILPVIPNGTRADIVDASLNSSHLWPFFPIYELKENMRLTCGKVIDNKKELIKLPPDVCIPPSHNHVESIVDAVYPSLLQKYNDHTYLKERAILTPKNEMVHELNNKIMKMIPGEGRTYYSSNNVCKASVNTTEEDILYPT</sequence>
<keyword evidence="1" id="KW-0547">Nucleotide-binding</keyword>
<keyword evidence="1" id="KW-0067">ATP-binding</keyword>
<dbReference type="Proteomes" id="UP000826656">
    <property type="component" value="Unassembled WGS sequence"/>
</dbReference>
<keyword evidence="4" id="KW-1185">Reference proteome</keyword>
<evidence type="ECO:0000256" key="1">
    <source>
        <dbReference type="RuleBase" id="RU363044"/>
    </source>
</evidence>
<evidence type="ECO:0000313" key="3">
    <source>
        <dbReference type="EMBL" id="KAH0781488.1"/>
    </source>
</evidence>
<name>A0ABQ7WLA9_SOLTU</name>
<keyword evidence="1" id="KW-0347">Helicase</keyword>
<comment type="cofactor">
    <cofactor evidence="1">
        <name>Mg(2+)</name>
        <dbReference type="ChEBI" id="CHEBI:18420"/>
    </cofactor>
</comment>
<evidence type="ECO:0000259" key="2">
    <source>
        <dbReference type="Pfam" id="PF05970"/>
    </source>
</evidence>
<dbReference type="InterPro" id="IPR027417">
    <property type="entry name" value="P-loop_NTPase"/>
</dbReference>